<sequence length="394" mass="42923">MSHPMLHDDNDSEDNIILKPKPRRPFELSSPPPSAPSTPPPTQKSFPAYLQQPASTNPGMDGAATPSRTRSFLNLTSSTLFGIYQPTGYSTEREDTTTPWGTGAQTPAESPATRRASVDWSRANIPDTVTQNGTNATKFRRKSTAAHQQVHRVPRRGFKGYVLPLIGRTLALFAIGVLYAILITHLHDRRELAPVKVELNRGSWYYLVCWGLAGVLLGEALPWADRFWAPEEDDDDEEMPNPEQERRNRGLDGWMNVVRSIGAFVGVAFAIRRLPWQSTLQLSLTLALANPALWYLIDRSPPGFILSSFFSLCGTAVLVAINPALVPSPSPAQVLRGLVGRGGGAAMSAAESEDLVLGVFSPESVGVATWIASVLFVSSVCFGNIGRRLAPQKP</sequence>
<comment type="caution">
    <text evidence="1">The sequence shown here is derived from an EMBL/GenBank/DDBJ whole genome shotgun (WGS) entry which is preliminary data.</text>
</comment>
<accession>A0ACC3NFS0</accession>
<name>A0ACC3NFS0_9PEZI</name>
<gene>
    <name evidence="1" type="ORF">LTR37_007282</name>
</gene>
<keyword evidence="2" id="KW-1185">Reference proteome</keyword>
<dbReference type="Proteomes" id="UP001281147">
    <property type="component" value="Unassembled WGS sequence"/>
</dbReference>
<proteinExistence type="predicted"/>
<dbReference type="EMBL" id="JAUTXU010000050">
    <property type="protein sequence ID" value="KAK3715315.1"/>
    <property type="molecule type" value="Genomic_DNA"/>
</dbReference>
<reference evidence="1" key="1">
    <citation type="submission" date="2023-07" db="EMBL/GenBank/DDBJ databases">
        <title>Black Yeasts Isolated from many extreme environments.</title>
        <authorList>
            <person name="Coleine C."/>
            <person name="Stajich J.E."/>
            <person name="Selbmann L."/>
        </authorList>
    </citation>
    <scope>NUCLEOTIDE SEQUENCE</scope>
    <source>
        <strain evidence="1">CCFEE 5714</strain>
    </source>
</reference>
<evidence type="ECO:0000313" key="2">
    <source>
        <dbReference type="Proteomes" id="UP001281147"/>
    </source>
</evidence>
<organism evidence="1 2">
    <name type="scientific">Vermiconidia calcicola</name>
    <dbReference type="NCBI Taxonomy" id="1690605"/>
    <lineage>
        <taxon>Eukaryota</taxon>
        <taxon>Fungi</taxon>
        <taxon>Dikarya</taxon>
        <taxon>Ascomycota</taxon>
        <taxon>Pezizomycotina</taxon>
        <taxon>Dothideomycetes</taxon>
        <taxon>Dothideomycetidae</taxon>
        <taxon>Mycosphaerellales</taxon>
        <taxon>Extremaceae</taxon>
        <taxon>Vermiconidia</taxon>
    </lineage>
</organism>
<evidence type="ECO:0000313" key="1">
    <source>
        <dbReference type="EMBL" id="KAK3715315.1"/>
    </source>
</evidence>
<protein>
    <submittedName>
        <fullName evidence="1">Uncharacterized protein</fullName>
    </submittedName>
</protein>